<dbReference type="Gene3D" id="1.25.10.10">
    <property type="entry name" value="Leucine-rich Repeat Variant"/>
    <property type="match status" value="2"/>
</dbReference>
<dbReference type="Pfam" id="PF21547">
    <property type="entry name" value="TTI1"/>
    <property type="match status" value="1"/>
</dbReference>
<dbReference type="InterPro" id="IPR016024">
    <property type="entry name" value="ARM-type_fold"/>
</dbReference>
<dbReference type="RefSeq" id="XP_070891545.1">
    <property type="nucleotide sequence ID" value="XM_071024490.1"/>
</dbReference>
<dbReference type="InterPro" id="IPR052587">
    <property type="entry name" value="TELO2-interacting_protein_1"/>
</dbReference>
<dbReference type="InterPro" id="IPR057566">
    <property type="entry name" value="TPR_TTI1_N"/>
</dbReference>
<organism evidence="4 5">
    <name type="scientific">Aspergillus lucknowensis</name>
    <dbReference type="NCBI Taxonomy" id="176173"/>
    <lineage>
        <taxon>Eukaryota</taxon>
        <taxon>Fungi</taxon>
        <taxon>Dikarya</taxon>
        <taxon>Ascomycota</taxon>
        <taxon>Pezizomycotina</taxon>
        <taxon>Eurotiomycetes</taxon>
        <taxon>Eurotiomycetidae</taxon>
        <taxon>Eurotiales</taxon>
        <taxon>Aspergillaceae</taxon>
        <taxon>Aspergillus</taxon>
        <taxon>Aspergillus subgen. Nidulantes</taxon>
    </lineage>
</organism>
<evidence type="ECO:0000256" key="1">
    <source>
        <dbReference type="SAM" id="MobiDB-lite"/>
    </source>
</evidence>
<evidence type="ECO:0000259" key="3">
    <source>
        <dbReference type="Pfam" id="PF24181"/>
    </source>
</evidence>
<keyword evidence="5" id="KW-1185">Reference proteome</keyword>
<dbReference type="InterPro" id="IPR049362">
    <property type="entry name" value="TTI1_rpt"/>
</dbReference>
<dbReference type="EMBL" id="JBFXLQ010000001">
    <property type="protein sequence ID" value="KAL2872567.1"/>
    <property type="molecule type" value="Genomic_DNA"/>
</dbReference>
<feature type="domain" description="TTI1 C-terminal TPR" evidence="3">
    <location>
        <begin position="797"/>
        <end position="902"/>
    </location>
</feature>
<name>A0ABR4M7I7_9EURO</name>
<dbReference type="Pfam" id="PF24181">
    <property type="entry name" value="TPR_TTI1_C"/>
    <property type="match status" value="1"/>
</dbReference>
<dbReference type="PANTHER" id="PTHR18460">
    <property type="entry name" value="TEL2 INTERACTING PROTEIN 1 TTI1 FAMILY MEMBER"/>
    <property type="match status" value="1"/>
</dbReference>
<evidence type="ECO:0000313" key="4">
    <source>
        <dbReference type="EMBL" id="KAL2872567.1"/>
    </source>
</evidence>
<feature type="domain" description="TTI1 N-terminal TPR" evidence="2">
    <location>
        <begin position="14"/>
        <end position="349"/>
    </location>
</feature>
<feature type="compositionally biased region" description="Basic and acidic residues" evidence="1">
    <location>
        <begin position="830"/>
        <end position="839"/>
    </location>
</feature>
<sequence length="1189" mass="132369">MPNGQMDSSRQEAFRKLREPCVELSSIGLKFRGHQASPVDVLKALQAVHNVLNELAGERVLDEKLAEYAFFPLAHIFNESKRTPVNVLELAISCLQVLVTKGWKQRLSPQMGKQLVILLTLIVGGAPSNANVDKSIQTPSIELEIAGFSCLSAIFEALTGPVAERTIYHEIGTATVVDQTVYLLLEGIVGDRSDELCISAARALQALYCRVTDRVVLASIMPRTVSALTKVLKPTTQIRRSYRLIAMCLDILTDTLKAVLDDRVCSELPKKSAQPEGADERLVLDESWLKATASQIKLALTQVIQLRRHERQEVREGLLNLCVMVVEHCRNTLQESLPLLVETAVVLSDFDEAHTTNNAYSALKHLATTYPMVLDSLKDSVHTWLTAFPRTMQSNDETAKQWATKQITTAFQALSEIQSESGLLINNLTSGLCDSVAAIVNHGTNTLQPLSSELSGSQNMEVFGPRNGSYEFPPVLLDHKSQQQTLADVQTMIVRLNLSSSANDITRLIVNRIHHEQGNSVIAPLWLAISFLKSTPDFASGFDDFISLDQLQPSHPYSTRTNMIEELYYIVLPILNEPLADQSRDWRVSALVLEAVVLQAQELREGFRPELMDALYPVLQLLASSNPNLQGHAMVCLNILSRACGYFDTGTMIIENVDYLVNSVALKLNTFDVSPYPPQVLLMMIKLCGARLVPYIDDLVDSIFGILDLYHGYPKLVELMFKTLGAIVEESTRIPSLVAIENGTNGDAPNHVKQKYRSLSIAAIADDFARRKAKRAEYSDFVEDNESYTHPKRPWAEDREKKAEDQTPGSDPLSDLLGEDESDEPLPPPREPEDAEKPLSKPHSLLLHIVKSLLSHLSSPSPYLRRSLLSILVDVLPILATHENSFLPLINDLWPAVVSRISFPSSFGTATSSTALVGTNTIGNTPGSSKQGMDGFDFKEEIFVTTTACKVAETIFKSAGDFMASRVEAEFPRWERLYNRAWERVRQDTDGLIERQTHQQLAKPTAILDDEPTSSGALEKPRTLGFLQPLSLTKAGSASGSRAFTPHHTLWRSFIFLFVTLILHVRLSLPVGDRICYILGEWIARYAGPTYYFTRFRETSLEDSTNIPSKPSQPEEIESIETVIQAMETWNPDLTWFIFQQQKAEIICKLAKSKGPRVGEERDSHNRPLQSVSLAGGRIRFAEMNFEGI</sequence>
<dbReference type="InterPro" id="IPR057567">
    <property type="entry name" value="TPR_TTI1_C"/>
</dbReference>
<feature type="compositionally biased region" description="Basic and acidic residues" evidence="1">
    <location>
        <begin position="794"/>
        <end position="805"/>
    </location>
</feature>
<dbReference type="Proteomes" id="UP001610432">
    <property type="component" value="Unassembled WGS sequence"/>
</dbReference>
<proteinExistence type="predicted"/>
<evidence type="ECO:0000259" key="2">
    <source>
        <dbReference type="Pfam" id="PF24173"/>
    </source>
</evidence>
<accession>A0ABR4M7I7</accession>
<dbReference type="Pfam" id="PF24173">
    <property type="entry name" value="TPR_TTI1_N"/>
    <property type="match status" value="1"/>
</dbReference>
<reference evidence="4 5" key="1">
    <citation type="submission" date="2024-07" db="EMBL/GenBank/DDBJ databases">
        <title>Section-level genome sequencing and comparative genomics of Aspergillus sections Usti and Cavernicolus.</title>
        <authorList>
            <consortium name="Lawrence Berkeley National Laboratory"/>
            <person name="Nybo J.L."/>
            <person name="Vesth T.C."/>
            <person name="Theobald S."/>
            <person name="Frisvad J.C."/>
            <person name="Larsen T.O."/>
            <person name="Kjaerboelling I."/>
            <person name="Rothschild-Mancinelli K."/>
            <person name="Lyhne E.K."/>
            <person name="Kogle M.E."/>
            <person name="Barry K."/>
            <person name="Clum A."/>
            <person name="Na H."/>
            <person name="Ledsgaard L."/>
            <person name="Lin J."/>
            <person name="Lipzen A."/>
            <person name="Kuo A."/>
            <person name="Riley R."/>
            <person name="Mondo S."/>
            <person name="Labutti K."/>
            <person name="Haridas S."/>
            <person name="Pangalinan J."/>
            <person name="Salamov A.A."/>
            <person name="Simmons B.A."/>
            <person name="Magnuson J.K."/>
            <person name="Chen J."/>
            <person name="Drula E."/>
            <person name="Henrissat B."/>
            <person name="Wiebenga A."/>
            <person name="Lubbers R.J."/>
            <person name="Gomes A.C."/>
            <person name="Macurrencykelacurrency M.R."/>
            <person name="Stajich J."/>
            <person name="Grigoriev I.V."/>
            <person name="Mortensen U.H."/>
            <person name="De Vries R.P."/>
            <person name="Baker S.E."/>
            <person name="Andersen M.R."/>
        </authorList>
    </citation>
    <scope>NUCLEOTIDE SEQUENCE [LARGE SCALE GENOMIC DNA]</scope>
    <source>
        <strain evidence="4 5">CBS 449.75</strain>
    </source>
</reference>
<protein>
    <submittedName>
        <fullName evidence="4">Armadillo-type protein</fullName>
    </submittedName>
</protein>
<dbReference type="SUPFAM" id="SSF48371">
    <property type="entry name" value="ARM repeat"/>
    <property type="match status" value="1"/>
</dbReference>
<gene>
    <name evidence="4" type="ORF">BJX67DRAFT_12709</name>
</gene>
<dbReference type="PANTHER" id="PTHR18460:SF3">
    <property type="entry name" value="TELO2-INTERACTING PROTEIN 1 HOMOLOG"/>
    <property type="match status" value="1"/>
</dbReference>
<evidence type="ECO:0000313" key="5">
    <source>
        <dbReference type="Proteomes" id="UP001610432"/>
    </source>
</evidence>
<dbReference type="GeneID" id="98139562"/>
<dbReference type="InterPro" id="IPR011989">
    <property type="entry name" value="ARM-like"/>
</dbReference>
<feature type="region of interest" description="Disordered" evidence="1">
    <location>
        <begin position="782"/>
        <end position="839"/>
    </location>
</feature>
<comment type="caution">
    <text evidence="4">The sequence shown here is derived from an EMBL/GenBank/DDBJ whole genome shotgun (WGS) entry which is preliminary data.</text>
</comment>